<dbReference type="SUPFAM" id="SSF55781">
    <property type="entry name" value="GAF domain-like"/>
    <property type="match status" value="1"/>
</dbReference>
<dbReference type="InterPro" id="IPR036388">
    <property type="entry name" value="WH-like_DNA-bd_sf"/>
</dbReference>
<keyword evidence="4" id="KW-0804">Transcription</keyword>
<dbReference type="FunFam" id="1.10.10.10:FF:000056">
    <property type="entry name" value="IclR family transcriptional regulator"/>
    <property type="match status" value="1"/>
</dbReference>
<evidence type="ECO:0000256" key="6">
    <source>
        <dbReference type="ARBA" id="ARBA00070406"/>
    </source>
</evidence>
<dbReference type="GO" id="GO:0045892">
    <property type="term" value="P:negative regulation of DNA-templated transcription"/>
    <property type="evidence" value="ECO:0007669"/>
    <property type="project" value="TreeGrafter"/>
</dbReference>
<dbReference type="PANTHER" id="PTHR30136:SF24">
    <property type="entry name" value="HTH-TYPE TRANSCRIPTIONAL REPRESSOR ALLR"/>
    <property type="match status" value="1"/>
</dbReference>
<accession>A0A9X4M2J9</accession>
<comment type="function">
    <text evidence="5">May be an activator protein for the gylABX operon.</text>
</comment>
<dbReference type="Gene3D" id="1.10.10.10">
    <property type="entry name" value="Winged helix-like DNA-binding domain superfamily/Winged helix DNA-binding domain"/>
    <property type="match status" value="1"/>
</dbReference>
<dbReference type="AlphaFoldDB" id="A0A9X4M2J9"/>
<dbReference type="RefSeq" id="WP_332520165.1">
    <property type="nucleotide sequence ID" value="NZ_JANRHA010000009.1"/>
</dbReference>
<dbReference type="SMART" id="SM00346">
    <property type="entry name" value="HTH_ICLR"/>
    <property type="match status" value="1"/>
</dbReference>
<dbReference type="PROSITE" id="PS51077">
    <property type="entry name" value="HTH_ICLR"/>
    <property type="match status" value="1"/>
</dbReference>
<keyword evidence="3" id="KW-0238">DNA-binding</keyword>
<evidence type="ECO:0000259" key="8">
    <source>
        <dbReference type="PROSITE" id="PS51078"/>
    </source>
</evidence>
<dbReference type="GO" id="GO:0003677">
    <property type="term" value="F:DNA binding"/>
    <property type="evidence" value="ECO:0007669"/>
    <property type="project" value="UniProtKB-KW"/>
</dbReference>
<evidence type="ECO:0000256" key="1">
    <source>
        <dbReference type="ARBA" id="ARBA00022798"/>
    </source>
</evidence>
<evidence type="ECO:0000256" key="3">
    <source>
        <dbReference type="ARBA" id="ARBA00023125"/>
    </source>
</evidence>
<dbReference type="InterPro" id="IPR036390">
    <property type="entry name" value="WH_DNA-bd_sf"/>
</dbReference>
<dbReference type="GO" id="GO:0006071">
    <property type="term" value="P:glycerol metabolic process"/>
    <property type="evidence" value="ECO:0007669"/>
    <property type="project" value="UniProtKB-KW"/>
</dbReference>
<gene>
    <name evidence="9" type="ORF">NVS88_14020</name>
</gene>
<evidence type="ECO:0000259" key="7">
    <source>
        <dbReference type="PROSITE" id="PS51077"/>
    </source>
</evidence>
<feature type="domain" description="HTH iclR-type" evidence="7">
    <location>
        <begin position="9"/>
        <end position="70"/>
    </location>
</feature>
<evidence type="ECO:0000256" key="2">
    <source>
        <dbReference type="ARBA" id="ARBA00023015"/>
    </source>
</evidence>
<dbReference type="Pfam" id="PF09339">
    <property type="entry name" value="HTH_IclR"/>
    <property type="match status" value="1"/>
</dbReference>
<protein>
    <recommendedName>
        <fullName evidence="6">Glycerol operon regulatory protein</fullName>
    </recommendedName>
</protein>
<name>A0A9X4M2J9_9ACTN</name>
<sequence>MVEAKSGGVQSVERAFDVLELMAAAGGEVGLSELAQSSGLPIATIHRLTRTLAARGYVRQLPSRRYALGPGLIRLGDSATRLLGSWARPHLAVLAEKTGETSNMAMLDSPMVVYVAQVPSAHSMRMFTEVGRRVLPHCTGVGKAILCQLPDDEVRRIVGQTGLPAQTTKSITDVDALLSELATIRARGYAIDDGEQEIGVRCFAAPVPGAPTPTAVSVSGPDVRVTADSDARMVPVLRQAAADLSAQMSGAD</sequence>
<dbReference type="Proteomes" id="UP001152755">
    <property type="component" value="Unassembled WGS sequence"/>
</dbReference>
<comment type="caution">
    <text evidence="9">The sequence shown here is derived from an EMBL/GenBank/DDBJ whole genome shotgun (WGS) entry which is preliminary data.</text>
</comment>
<dbReference type="InterPro" id="IPR050707">
    <property type="entry name" value="HTH_MetabolicPath_Reg"/>
</dbReference>
<feature type="domain" description="IclR-ED" evidence="8">
    <location>
        <begin position="71"/>
        <end position="250"/>
    </location>
</feature>
<dbReference type="PANTHER" id="PTHR30136">
    <property type="entry name" value="HELIX-TURN-HELIX TRANSCRIPTIONAL REGULATOR, ICLR FAMILY"/>
    <property type="match status" value="1"/>
</dbReference>
<evidence type="ECO:0000256" key="5">
    <source>
        <dbReference type="ARBA" id="ARBA00058938"/>
    </source>
</evidence>
<proteinExistence type="predicted"/>
<evidence type="ECO:0000313" key="9">
    <source>
        <dbReference type="EMBL" id="MDG3015674.1"/>
    </source>
</evidence>
<reference evidence="9" key="1">
    <citation type="submission" date="2022-08" db="EMBL/GenBank/DDBJ databases">
        <title>Genome analysis of Corynebacteriales strain.</title>
        <authorList>
            <person name="Lee S.D."/>
        </authorList>
    </citation>
    <scope>NUCLEOTIDE SEQUENCE</scope>
    <source>
        <strain evidence="9">D3-21</strain>
    </source>
</reference>
<dbReference type="InterPro" id="IPR005471">
    <property type="entry name" value="Tscrpt_reg_IclR_N"/>
</dbReference>
<dbReference type="SUPFAM" id="SSF46785">
    <property type="entry name" value="Winged helix' DNA-binding domain"/>
    <property type="match status" value="1"/>
</dbReference>
<dbReference type="Gene3D" id="3.30.450.40">
    <property type="match status" value="1"/>
</dbReference>
<dbReference type="Pfam" id="PF01614">
    <property type="entry name" value="IclR_C"/>
    <property type="match status" value="1"/>
</dbReference>
<evidence type="ECO:0000256" key="4">
    <source>
        <dbReference type="ARBA" id="ARBA00023163"/>
    </source>
</evidence>
<keyword evidence="10" id="KW-1185">Reference proteome</keyword>
<dbReference type="InterPro" id="IPR029016">
    <property type="entry name" value="GAF-like_dom_sf"/>
</dbReference>
<keyword evidence="1" id="KW-0319">Glycerol metabolism</keyword>
<dbReference type="EMBL" id="JANRHA010000009">
    <property type="protein sequence ID" value="MDG3015674.1"/>
    <property type="molecule type" value="Genomic_DNA"/>
</dbReference>
<evidence type="ECO:0000313" key="10">
    <source>
        <dbReference type="Proteomes" id="UP001152755"/>
    </source>
</evidence>
<dbReference type="GO" id="GO:0003700">
    <property type="term" value="F:DNA-binding transcription factor activity"/>
    <property type="evidence" value="ECO:0007669"/>
    <property type="project" value="TreeGrafter"/>
</dbReference>
<dbReference type="InterPro" id="IPR014757">
    <property type="entry name" value="Tscrpt_reg_IclR_C"/>
</dbReference>
<organism evidence="9 10">
    <name type="scientific">Speluncibacter jeojiensis</name>
    <dbReference type="NCBI Taxonomy" id="2710754"/>
    <lineage>
        <taxon>Bacteria</taxon>
        <taxon>Bacillati</taxon>
        <taxon>Actinomycetota</taxon>
        <taxon>Actinomycetes</taxon>
        <taxon>Mycobacteriales</taxon>
        <taxon>Speluncibacteraceae</taxon>
        <taxon>Speluncibacter</taxon>
    </lineage>
</organism>
<keyword evidence="2" id="KW-0805">Transcription regulation</keyword>
<dbReference type="PROSITE" id="PS51078">
    <property type="entry name" value="ICLR_ED"/>
    <property type="match status" value="1"/>
</dbReference>